<dbReference type="PANTHER" id="PTHR45670">
    <property type="entry name" value="E3 UBIQUITIN-PROTEIN LIGASE TRIP12"/>
    <property type="match status" value="1"/>
</dbReference>
<accession>A0ABP0APE4</accession>
<comment type="caution">
    <text evidence="3">The sequence shown here is derived from an EMBL/GenBank/DDBJ whole genome shotgun (WGS) entry which is preliminary data.</text>
</comment>
<dbReference type="PANTHER" id="PTHR45670:SF1">
    <property type="entry name" value="E3 UBIQUITIN-PROTEIN LIGASE HECTD1"/>
    <property type="match status" value="1"/>
</dbReference>
<name>A0ABP0APE4_9PEZI</name>
<dbReference type="EMBL" id="CAWUHB010000001">
    <property type="protein sequence ID" value="CAK7209091.1"/>
    <property type="molecule type" value="Genomic_DNA"/>
</dbReference>
<evidence type="ECO:0000313" key="3">
    <source>
        <dbReference type="EMBL" id="CAK7209091.1"/>
    </source>
</evidence>
<dbReference type="SUPFAM" id="SSF48371">
    <property type="entry name" value="ARM repeat"/>
    <property type="match status" value="1"/>
</dbReference>
<protein>
    <submittedName>
        <fullName evidence="3">Ubiquitin fusion degradation protein 4</fullName>
        <ecNumber evidence="3">2.3.2.26</ecNumber>
    </submittedName>
</protein>
<organism evidence="3 4">
    <name type="scientific">Sporothrix curviconia</name>
    <dbReference type="NCBI Taxonomy" id="1260050"/>
    <lineage>
        <taxon>Eukaryota</taxon>
        <taxon>Fungi</taxon>
        <taxon>Dikarya</taxon>
        <taxon>Ascomycota</taxon>
        <taxon>Pezizomycotina</taxon>
        <taxon>Sordariomycetes</taxon>
        <taxon>Sordariomycetidae</taxon>
        <taxon>Ophiostomatales</taxon>
        <taxon>Ophiostomataceae</taxon>
        <taxon>Sporothrix</taxon>
    </lineage>
</organism>
<dbReference type="EC" id="2.3.2.26" evidence="3"/>
<gene>
    <name evidence="3" type="primary">UFD4_1</name>
    <name evidence="3" type="ORF">SCUCBS95973_000333</name>
</gene>
<keyword evidence="3" id="KW-0012">Acyltransferase</keyword>
<dbReference type="GO" id="GO:0061630">
    <property type="term" value="F:ubiquitin protein ligase activity"/>
    <property type="evidence" value="ECO:0007669"/>
    <property type="project" value="UniProtKB-EC"/>
</dbReference>
<dbReference type="InterPro" id="IPR016024">
    <property type="entry name" value="ARM-type_fold"/>
</dbReference>
<feature type="region of interest" description="Disordered" evidence="2">
    <location>
        <begin position="1"/>
        <end position="79"/>
    </location>
</feature>
<evidence type="ECO:0000313" key="4">
    <source>
        <dbReference type="Proteomes" id="UP001642405"/>
    </source>
</evidence>
<feature type="compositionally biased region" description="Acidic residues" evidence="2">
    <location>
        <begin position="27"/>
        <end position="53"/>
    </location>
</feature>
<feature type="region of interest" description="Disordered" evidence="2">
    <location>
        <begin position="155"/>
        <end position="176"/>
    </location>
</feature>
<dbReference type="Proteomes" id="UP001642405">
    <property type="component" value="Unassembled WGS sequence"/>
</dbReference>
<sequence length="176" mass="18981">MTGADDTGSDLAPSAREYTGDGREGISEEDDDDGDDDDDNDDDDDDNDEDVDEDLRRYAESGFGDPFGGGFPTSHRGPGLPVALSMLGGMLSMSGMGSRLREILANLRRKEDPSVQLIALQDLSEILLVSNEENLIGSFSPDPYVRELVSLMQPNEMTGEENPEIISSPPALSELP</sequence>
<evidence type="ECO:0000256" key="1">
    <source>
        <dbReference type="ARBA" id="ARBA00022679"/>
    </source>
</evidence>
<reference evidence="3 4" key="1">
    <citation type="submission" date="2024-01" db="EMBL/GenBank/DDBJ databases">
        <authorList>
            <person name="Allen C."/>
            <person name="Tagirdzhanova G."/>
        </authorList>
    </citation>
    <scope>NUCLEOTIDE SEQUENCE [LARGE SCALE GENOMIC DNA]</scope>
</reference>
<dbReference type="InterPro" id="IPR045322">
    <property type="entry name" value="HECTD1/TRIP12-like"/>
</dbReference>
<keyword evidence="1 3" id="KW-0808">Transferase</keyword>
<proteinExistence type="predicted"/>
<evidence type="ECO:0000256" key="2">
    <source>
        <dbReference type="SAM" id="MobiDB-lite"/>
    </source>
</evidence>
<keyword evidence="4" id="KW-1185">Reference proteome</keyword>